<gene>
    <name evidence="1" type="ORF">BV25DRAFT_1986285</name>
</gene>
<accession>A0ACB8TJR6</accession>
<sequence length="229" mass="24569">MDSFPSKRIYTEDERAMSDASFTTSATGLVSSDLTAQLQNVGSRIRRSVSQGYATDRFTSAPSSARVMTRTSSTPFSPVVDESPFFRSSNDTLHAVFSQFPSATGASRELKRPRAGPTIDEEADGGSADVDMPTEVDEHGDALVNTSEAGEPIASLRPMKPLRRTPRTFGQTQSLPATIFGPSSVGINVPNEATAFQKAGIMEEEDWSAPDFSGAFPTARVETLLNPPL</sequence>
<reference evidence="1" key="1">
    <citation type="submission" date="2021-03" db="EMBL/GenBank/DDBJ databases">
        <authorList>
            <consortium name="DOE Joint Genome Institute"/>
            <person name="Ahrendt S."/>
            <person name="Looney B.P."/>
            <person name="Miyauchi S."/>
            <person name="Morin E."/>
            <person name="Drula E."/>
            <person name="Courty P.E."/>
            <person name="Chicoki N."/>
            <person name="Fauchery L."/>
            <person name="Kohler A."/>
            <person name="Kuo A."/>
            <person name="Labutti K."/>
            <person name="Pangilinan J."/>
            <person name="Lipzen A."/>
            <person name="Riley R."/>
            <person name="Andreopoulos W."/>
            <person name="He G."/>
            <person name="Johnson J."/>
            <person name="Barry K.W."/>
            <person name="Grigoriev I.V."/>
            <person name="Nagy L."/>
            <person name="Hibbett D."/>
            <person name="Henrissat B."/>
            <person name="Matheny P.B."/>
            <person name="Labbe J."/>
            <person name="Martin F."/>
        </authorList>
    </citation>
    <scope>NUCLEOTIDE SEQUENCE</scope>
    <source>
        <strain evidence="1">HHB10654</strain>
    </source>
</reference>
<dbReference type="Proteomes" id="UP000814140">
    <property type="component" value="Unassembled WGS sequence"/>
</dbReference>
<reference evidence="1" key="2">
    <citation type="journal article" date="2022" name="New Phytol.">
        <title>Evolutionary transition to the ectomycorrhizal habit in the genomes of a hyperdiverse lineage of mushroom-forming fungi.</title>
        <authorList>
            <person name="Looney B."/>
            <person name="Miyauchi S."/>
            <person name="Morin E."/>
            <person name="Drula E."/>
            <person name="Courty P.E."/>
            <person name="Kohler A."/>
            <person name="Kuo A."/>
            <person name="LaButti K."/>
            <person name="Pangilinan J."/>
            <person name="Lipzen A."/>
            <person name="Riley R."/>
            <person name="Andreopoulos W."/>
            <person name="He G."/>
            <person name="Johnson J."/>
            <person name="Nolan M."/>
            <person name="Tritt A."/>
            <person name="Barry K.W."/>
            <person name="Grigoriev I.V."/>
            <person name="Nagy L.G."/>
            <person name="Hibbett D."/>
            <person name="Henrissat B."/>
            <person name="Matheny P.B."/>
            <person name="Labbe J."/>
            <person name="Martin F.M."/>
        </authorList>
    </citation>
    <scope>NUCLEOTIDE SEQUENCE</scope>
    <source>
        <strain evidence="1">HHB10654</strain>
    </source>
</reference>
<protein>
    <submittedName>
        <fullName evidence="1">Uncharacterized protein</fullName>
    </submittedName>
</protein>
<evidence type="ECO:0000313" key="1">
    <source>
        <dbReference type="EMBL" id="KAI0068703.1"/>
    </source>
</evidence>
<proteinExistence type="predicted"/>
<organism evidence="1 2">
    <name type="scientific">Artomyces pyxidatus</name>
    <dbReference type="NCBI Taxonomy" id="48021"/>
    <lineage>
        <taxon>Eukaryota</taxon>
        <taxon>Fungi</taxon>
        <taxon>Dikarya</taxon>
        <taxon>Basidiomycota</taxon>
        <taxon>Agaricomycotina</taxon>
        <taxon>Agaricomycetes</taxon>
        <taxon>Russulales</taxon>
        <taxon>Auriscalpiaceae</taxon>
        <taxon>Artomyces</taxon>
    </lineage>
</organism>
<keyword evidence="2" id="KW-1185">Reference proteome</keyword>
<comment type="caution">
    <text evidence="1">The sequence shown here is derived from an EMBL/GenBank/DDBJ whole genome shotgun (WGS) entry which is preliminary data.</text>
</comment>
<name>A0ACB8TJR6_9AGAM</name>
<dbReference type="EMBL" id="MU277187">
    <property type="protein sequence ID" value="KAI0068703.1"/>
    <property type="molecule type" value="Genomic_DNA"/>
</dbReference>
<evidence type="ECO:0000313" key="2">
    <source>
        <dbReference type="Proteomes" id="UP000814140"/>
    </source>
</evidence>